<dbReference type="Proteomes" id="UP000033166">
    <property type="component" value="Chromosome I"/>
</dbReference>
<dbReference type="RefSeq" id="WP_047916152.1">
    <property type="nucleotide sequence ID" value="NZ_LN774769.1"/>
</dbReference>
<reference evidence="3" key="1">
    <citation type="submission" date="2015-01" db="EMBL/GenBank/DDBJ databases">
        <authorList>
            <person name="Andreevskaya M."/>
        </authorList>
    </citation>
    <scope>NUCLEOTIDE SEQUENCE [LARGE SCALE GENOMIC DNA]</scope>
    <source>
        <strain evidence="3">MKFS47</strain>
    </source>
</reference>
<dbReference type="AlphaFoldDB" id="A0A0D6E096"/>
<dbReference type="EMBL" id="LN774769">
    <property type="protein sequence ID" value="CEN29145.1"/>
    <property type="molecule type" value="Genomic_DNA"/>
</dbReference>
<organism evidence="2 3">
    <name type="scientific">Pseudolactococcus piscium MKFS47</name>
    <dbReference type="NCBI Taxonomy" id="297352"/>
    <lineage>
        <taxon>Bacteria</taxon>
        <taxon>Bacillati</taxon>
        <taxon>Bacillota</taxon>
        <taxon>Bacilli</taxon>
        <taxon>Lactobacillales</taxon>
        <taxon>Streptococcaceae</taxon>
        <taxon>Pseudolactococcus</taxon>
    </lineage>
</organism>
<evidence type="ECO:0000256" key="1">
    <source>
        <dbReference type="SAM" id="MobiDB-lite"/>
    </source>
</evidence>
<evidence type="ECO:0000313" key="2">
    <source>
        <dbReference type="EMBL" id="CEN29145.1"/>
    </source>
</evidence>
<protein>
    <submittedName>
        <fullName evidence="2">Phage scaffold protein</fullName>
    </submittedName>
</protein>
<dbReference type="HOGENOM" id="CLU_1394811_0_0_9"/>
<evidence type="ECO:0000313" key="3">
    <source>
        <dbReference type="Proteomes" id="UP000033166"/>
    </source>
</evidence>
<accession>A0A0D6E096</accession>
<feature type="compositionally biased region" description="Low complexity" evidence="1">
    <location>
        <begin position="1"/>
        <end position="20"/>
    </location>
</feature>
<gene>
    <name evidence="2" type="ORF">LACPI_1945</name>
</gene>
<dbReference type="KEGG" id="lpk:LACPI_1945"/>
<name>A0A0D6E096_9LACT</name>
<feature type="region of interest" description="Disordered" evidence="1">
    <location>
        <begin position="1"/>
        <end position="34"/>
    </location>
</feature>
<proteinExistence type="predicted"/>
<sequence length="199" mass="22504">MAEETNPNVDPNVDPNETNPEGNAQPDETVSKKEFDRRVNALTAKTKAFEQEKADLQAKLDEIEAKKKEKSFAELSKEEQEKAKFSDERERFEIERQEFEQVKLTNEVASDLAEKGLPKSLAKALSLVGDKDKIIAIVDEAVSEQQEILKANLKQQLAGKTPVKRTGNTEVTKADFTKMTLAERTELYSNNRELYDSLK</sequence>
<feature type="region of interest" description="Disordered" evidence="1">
    <location>
        <begin position="69"/>
        <end position="89"/>
    </location>
</feature>